<organism evidence="3 5">
    <name type="scientific">Araneus ventricosus</name>
    <name type="common">Orbweaver spider</name>
    <name type="synonym">Epeira ventricosa</name>
    <dbReference type="NCBI Taxonomy" id="182803"/>
    <lineage>
        <taxon>Eukaryota</taxon>
        <taxon>Metazoa</taxon>
        <taxon>Ecdysozoa</taxon>
        <taxon>Arthropoda</taxon>
        <taxon>Chelicerata</taxon>
        <taxon>Arachnida</taxon>
        <taxon>Araneae</taxon>
        <taxon>Araneomorphae</taxon>
        <taxon>Entelegynae</taxon>
        <taxon>Araneoidea</taxon>
        <taxon>Araneidae</taxon>
        <taxon>Araneus</taxon>
    </lineage>
</organism>
<dbReference type="Proteomes" id="UP000499080">
    <property type="component" value="Unassembled WGS sequence"/>
</dbReference>
<gene>
    <name evidence="4" type="ORF">AVEN_214891_1</name>
    <name evidence="2" type="ORF">AVEN_254476_1</name>
    <name evidence="3" type="ORF">AVEN_78389_1</name>
</gene>
<feature type="non-terminal residue" evidence="3">
    <location>
        <position position="32"/>
    </location>
</feature>
<protein>
    <submittedName>
        <fullName evidence="3">Uncharacterized protein</fullName>
    </submittedName>
</protein>
<dbReference type="EMBL" id="BGPR01183949">
    <property type="protein sequence ID" value="GBM71270.1"/>
    <property type="molecule type" value="Genomic_DNA"/>
</dbReference>
<reference evidence="3 5" key="1">
    <citation type="journal article" date="2019" name="Sci. Rep.">
        <title>Orb-weaving spider Araneus ventricosus genome elucidates the spidroin gene catalogue.</title>
        <authorList>
            <person name="Kono N."/>
            <person name="Nakamura H."/>
            <person name="Ohtoshi R."/>
            <person name="Moran D.A.P."/>
            <person name="Shinohara A."/>
            <person name="Yoshida Y."/>
            <person name="Fujiwara M."/>
            <person name="Mori M."/>
            <person name="Tomita M."/>
            <person name="Arakawa K."/>
        </authorList>
    </citation>
    <scope>NUCLEOTIDE SEQUENCE [LARGE SCALE GENOMIC DNA]</scope>
</reference>
<keyword evidence="5" id="KW-1185">Reference proteome</keyword>
<comment type="caution">
    <text evidence="3">The sequence shown here is derived from an EMBL/GenBank/DDBJ whole genome shotgun (WGS) entry which is preliminary data.</text>
</comment>
<dbReference type="AlphaFoldDB" id="A0A4Y2I150"/>
<name>A0A4Y2I150_ARAVE</name>
<dbReference type="EMBL" id="BGPR01183933">
    <property type="protein sequence ID" value="GBM71211.1"/>
    <property type="molecule type" value="Genomic_DNA"/>
</dbReference>
<feature type="compositionally biased region" description="Polar residues" evidence="1">
    <location>
        <begin position="12"/>
        <end position="22"/>
    </location>
</feature>
<evidence type="ECO:0000313" key="5">
    <source>
        <dbReference type="Proteomes" id="UP000499080"/>
    </source>
</evidence>
<evidence type="ECO:0000256" key="1">
    <source>
        <dbReference type="SAM" id="MobiDB-lite"/>
    </source>
</evidence>
<evidence type="ECO:0000313" key="4">
    <source>
        <dbReference type="EMBL" id="GBM71317.1"/>
    </source>
</evidence>
<accession>A0A4Y2I150</accession>
<feature type="region of interest" description="Disordered" evidence="1">
    <location>
        <begin position="1"/>
        <end position="32"/>
    </location>
</feature>
<evidence type="ECO:0000313" key="3">
    <source>
        <dbReference type="EMBL" id="GBM71270.1"/>
    </source>
</evidence>
<proteinExistence type="predicted"/>
<evidence type="ECO:0000313" key="2">
    <source>
        <dbReference type="EMBL" id="GBM71211.1"/>
    </source>
</evidence>
<sequence length="32" mass="3452">MTRTTPELAPPLQTSAPHQFSPSIPVDSKPYG</sequence>
<dbReference type="EMBL" id="BGPR01183962">
    <property type="protein sequence ID" value="GBM71317.1"/>
    <property type="molecule type" value="Genomic_DNA"/>
</dbReference>